<sequence>MSSSTTCPFGTRRTRRWIPWLSVAVPSLGWLVFGLYPSLATVYYSFTTYSGLPGTPMTFCGLCNYRDMFTSNYSQLSQAVVTTLEYVGGVTVLQIGLGLGLALLLQRRRFGYGLYRALIFMPQVFSVTIVGVLFSLLLDPSSGPAEAVYHSVIGGYSSFLGDSNLAIWLIVLVNVWMFSGYTMLVYIAGLRRIPPEVYEAASLDGAGAIRRFWKITWPLLAPSTTVNVFLTVMGSLGEYALILVLTQGQYHTQTLGMFMFNTAFGVNPDLGLGSMLAMVQFVLTAVIGGVLLWALRRREVSL</sequence>
<keyword evidence="6 7" id="KW-0472">Membrane</keyword>
<keyword evidence="2 7" id="KW-0813">Transport</keyword>
<feature type="transmembrane region" description="Helical" evidence="7">
    <location>
        <begin position="165"/>
        <end position="188"/>
    </location>
</feature>
<evidence type="ECO:0000256" key="2">
    <source>
        <dbReference type="ARBA" id="ARBA00022448"/>
    </source>
</evidence>
<evidence type="ECO:0000256" key="4">
    <source>
        <dbReference type="ARBA" id="ARBA00022692"/>
    </source>
</evidence>
<dbReference type="GO" id="GO:0005886">
    <property type="term" value="C:plasma membrane"/>
    <property type="evidence" value="ECO:0007669"/>
    <property type="project" value="UniProtKB-SubCell"/>
</dbReference>
<dbReference type="PANTHER" id="PTHR43227">
    <property type="entry name" value="BLL4140 PROTEIN"/>
    <property type="match status" value="1"/>
</dbReference>
<comment type="subcellular location">
    <subcellularLocation>
        <location evidence="1 7">Cell membrane</location>
        <topology evidence="1 7">Multi-pass membrane protein</topology>
    </subcellularLocation>
</comment>
<keyword evidence="10" id="KW-1185">Reference proteome</keyword>
<keyword evidence="5 7" id="KW-1133">Transmembrane helix</keyword>
<keyword evidence="4 7" id="KW-0812">Transmembrane</keyword>
<dbReference type="Gene3D" id="1.10.3720.10">
    <property type="entry name" value="MetI-like"/>
    <property type="match status" value="1"/>
</dbReference>
<evidence type="ECO:0000313" key="10">
    <source>
        <dbReference type="Proteomes" id="UP000248889"/>
    </source>
</evidence>
<dbReference type="PROSITE" id="PS50928">
    <property type="entry name" value="ABC_TM1"/>
    <property type="match status" value="1"/>
</dbReference>
<evidence type="ECO:0000256" key="1">
    <source>
        <dbReference type="ARBA" id="ARBA00004651"/>
    </source>
</evidence>
<name>A0A2X0K898_9ACTN</name>
<dbReference type="InterPro" id="IPR035906">
    <property type="entry name" value="MetI-like_sf"/>
</dbReference>
<dbReference type="Proteomes" id="UP000248889">
    <property type="component" value="Unassembled WGS sequence"/>
</dbReference>
<dbReference type="EMBL" id="QKYN01000040">
    <property type="protein sequence ID" value="RAG85515.1"/>
    <property type="molecule type" value="Genomic_DNA"/>
</dbReference>
<dbReference type="InterPro" id="IPR050809">
    <property type="entry name" value="UgpAE/MalFG_permease"/>
</dbReference>
<dbReference type="OrthoDB" id="9804439at2"/>
<dbReference type="RefSeq" id="WP_111500783.1">
    <property type="nucleotide sequence ID" value="NZ_QKYN01000040.1"/>
</dbReference>
<dbReference type="PANTHER" id="PTHR43227:SF8">
    <property type="entry name" value="DIACETYLCHITOBIOSE UPTAKE SYSTEM PERMEASE PROTEIN DASB"/>
    <property type="match status" value="1"/>
</dbReference>
<dbReference type="CDD" id="cd06261">
    <property type="entry name" value="TM_PBP2"/>
    <property type="match status" value="1"/>
</dbReference>
<gene>
    <name evidence="9" type="ORF">DN069_11305</name>
</gene>
<organism evidence="9 10">
    <name type="scientific">Streptacidiphilus pinicola</name>
    <dbReference type="NCBI Taxonomy" id="2219663"/>
    <lineage>
        <taxon>Bacteria</taxon>
        <taxon>Bacillati</taxon>
        <taxon>Actinomycetota</taxon>
        <taxon>Actinomycetes</taxon>
        <taxon>Kitasatosporales</taxon>
        <taxon>Streptomycetaceae</taxon>
        <taxon>Streptacidiphilus</taxon>
    </lineage>
</organism>
<evidence type="ECO:0000313" key="9">
    <source>
        <dbReference type="EMBL" id="RAG85515.1"/>
    </source>
</evidence>
<comment type="caution">
    <text evidence="9">The sequence shown here is derived from an EMBL/GenBank/DDBJ whole genome shotgun (WGS) entry which is preliminary data.</text>
</comment>
<proteinExistence type="inferred from homology"/>
<dbReference type="AlphaFoldDB" id="A0A2X0K898"/>
<evidence type="ECO:0000256" key="6">
    <source>
        <dbReference type="ARBA" id="ARBA00023136"/>
    </source>
</evidence>
<accession>A0A2X0K898</accession>
<feature type="transmembrane region" description="Helical" evidence="7">
    <location>
        <begin position="86"/>
        <end position="105"/>
    </location>
</feature>
<keyword evidence="3" id="KW-1003">Cell membrane</keyword>
<dbReference type="SUPFAM" id="SSF161098">
    <property type="entry name" value="MetI-like"/>
    <property type="match status" value="1"/>
</dbReference>
<feature type="transmembrane region" description="Helical" evidence="7">
    <location>
        <begin position="270"/>
        <end position="295"/>
    </location>
</feature>
<feature type="domain" description="ABC transmembrane type-1" evidence="8">
    <location>
        <begin position="80"/>
        <end position="291"/>
    </location>
</feature>
<feature type="transmembrane region" description="Helical" evidence="7">
    <location>
        <begin position="20"/>
        <end position="46"/>
    </location>
</feature>
<protein>
    <submittedName>
        <fullName evidence="9">Sugar ABC transporter permease</fullName>
    </submittedName>
</protein>
<evidence type="ECO:0000256" key="3">
    <source>
        <dbReference type="ARBA" id="ARBA00022475"/>
    </source>
</evidence>
<dbReference type="Pfam" id="PF00528">
    <property type="entry name" value="BPD_transp_1"/>
    <property type="match status" value="1"/>
</dbReference>
<evidence type="ECO:0000256" key="7">
    <source>
        <dbReference type="RuleBase" id="RU363032"/>
    </source>
</evidence>
<evidence type="ECO:0000256" key="5">
    <source>
        <dbReference type="ARBA" id="ARBA00022989"/>
    </source>
</evidence>
<dbReference type="InterPro" id="IPR000515">
    <property type="entry name" value="MetI-like"/>
</dbReference>
<evidence type="ECO:0000259" key="8">
    <source>
        <dbReference type="PROSITE" id="PS50928"/>
    </source>
</evidence>
<comment type="similarity">
    <text evidence="7">Belongs to the binding-protein-dependent transport system permease family.</text>
</comment>
<dbReference type="GO" id="GO:0055085">
    <property type="term" value="P:transmembrane transport"/>
    <property type="evidence" value="ECO:0007669"/>
    <property type="project" value="InterPro"/>
</dbReference>
<feature type="transmembrane region" description="Helical" evidence="7">
    <location>
        <begin position="228"/>
        <end position="250"/>
    </location>
</feature>
<feature type="transmembrane region" description="Helical" evidence="7">
    <location>
        <begin position="117"/>
        <end position="138"/>
    </location>
</feature>
<reference evidence="9 10" key="1">
    <citation type="submission" date="2018-06" db="EMBL/GenBank/DDBJ databases">
        <title>Streptacidiphilus pinicola sp. nov., isolated from pine grove soil.</title>
        <authorList>
            <person name="Roh S.G."/>
            <person name="Park S."/>
            <person name="Kim M.-K."/>
            <person name="Yun B.-R."/>
            <person name="Park J."/>
            <person name="Kim M.J."/>
            <person name="Kim Y.S."/>
            <person name="Kim S.B."/>
        </authorList>
    </citation>
    <scope>NUCLEOTIDE SEQUENCE [LARGE SCALE GENOMIC DNA]</scope>
    <source>
        <strain evidence="9 10">MMS16-CNU450</strain>
    </source>
</reference>